<feature type="transmembrane region" description="Helical" evidence="9">
    <location>
        <begin position="84"/>
        <end position="104"/>
    </location>
</feature>
<name>A0A6P5WFM4_DURZI</name>
<keyword evidence="9" id="KW-1133">Transmembrane helix</keyword>
<dbReference type="KEGG" id="dzi:111274462"/>
<dbReference type="EC" id="2.7.11.1" evidence="1"/>
<sequence length="139" mass="16172">MASSGHWKIFGMLDHPFLPTLYAELDCCQYSCLVMEYFPDGDLLTLQQRRSDMRFTIPSSNAMLVLSPGPVLKPQSCSFKSPFSYIYIYIYVCMYVLVECMILTGQRCRHFNYKSCSIHHHYLFAEEKAKNVSIIEEKN</sequence>
<keyword evidence="9" id="KW-0812">Transmembrane</keyword>
<reference evidence="11" key="1">
    <citation type="submission" date="2025-08" db="UniProtKB">
        <authorList>
            <consortium name="RefSeq"/>
        </authorList>
    </citation>
    <scope>IDENTIFICATION</scope>
    <source>
        <tissue evidence="11">Fruit stalk</tissue>
    </source>
</reference>
<evidence type="ECO:0000256" key="7">
    <source>
        <dbReference type="ARBA" id="ARBA00047899"/>
    </source>
</evidence>
<dbReference type="GO" id="GO:0004674">
    <property type="term" value="F:protein serine/threonine kinase activity"/>
    <property type="evidence" value="ECO:0007669"/>
    <property type="project" value="UniProtKB-KW"/>
</dbReference>
<dbReference type="PANTHER" id="PTHR45637">
    <property type="entry name" value="FLIPPASE KINASE 1-RELATED"/>
    <property type="match status" value="1"/>
</dbReference>
<gene>
    <name evidence="11" type="primary">LOC111274462</name>
</gene>
<keyword evidence="3" id="KW-0808">Transferase</keyword>
<keyword evidence="9" id="KW-0472">Membrane</keyword>
<keyword evidence="10" id="KW-1185">Reference proteome</keyword>
<keyword evidence="6" id="KW-0067">ATP-binding</keyword>
<keyword evidence="2" id="KW-0723">Serine/threonine-protein kinase</keyword>
<dbReference type="GO" id="GO:0005524">
    <property type="term" value="F:ATP binding"/>
    <property type="evidence" value="ECO:0007669"/>
    <property type="project" value="UniProtKB-KW"/>
</dbReference>
<keyword evidence="4" id="KW-0547">Nucleotide-binding</keyword>
<organism evidence="10 11">
    <name type="scientific">Durio zibethinus</name>
    <name type="common">Durian</name>
    <dbReference type="NCBI Taxonomy" id="66656"/>
    <lineage>
        <taxon>Eukaryota</taxon>
        <taxon>Viridiplantae</taxon>
        <taxon>Streptophyta</taxon>
        <taxon>Embryophyta</taxon>
        <taxon>Tracheophyta</taxon>
        <taxon>Spermatophyta</taxon>
        <taxon>Magnoliopsida</taxon>
        <taxon>eudicotyledons</taxon>
        <taxon>Gunneridae</taxon>
        <taxon>Pentapetalae</taxon>
        <taxon>rosids</taxon>
        <taxon>malvids</taxon>
        <taxon>Malvales</taxon>
        <taxon>Malvaceae</taxon>
        <taxon>Helicteroideae</taxon>
        <taxon>Durio</taxon>
    </lineage>
</organism>
<protein>
    <recommendedName>
        <fullName evidence="1">non-specific serine/threonine protein kinase</fullName>
        <ecNumber evidence="1">2.7.11.1</ecNumber>
    </recommendedName>
</protein>
<keyword evidence="5" id="KW-0418">Kinase</keyword>
<dbReference type="AlphaFoldDB" id="A0A6P5WFM4"/>
<dbReference type="RefSeq" id="XP_022714855.1">
    <property type="nucleotide sequence ID" value="XM_022859120.1"/>
</dbReference>
<comment type="catalytic activity">
    <reaction evidence="8">
        <text>L-seryl-[protein] + ATP = O-phospho-L-seryl-[protein] + ADP + H(+)</text>
        <dbReference type="Rhea" id="RHEA:17989"/>
        <dbReference type="Rhea" id="RHEA-COMP:9863"/>
        <dbReference type="Rhea" id="RHEA-COMP:11604"/>
        <dbReference type="ChEBI" id="CHEBI:15378"/>
        <dbReference type="ChEBI" id="CHEBI:29999"/>
        <dbReference type="ChEBI" id="CHEBI:30616"/>
        <dbReference type="ChEBI" id="CHEBI:83421"/>
        <dbReference type="ChEBI" id="CHEBI:456216"/>
        <dbReference type="EC" id="2.7.11.1"/>
    </reaction>
</comment>
<evidence type="ECO:0000256" key="3">
    <source>
        <dbReference type="ARBA" id="ARBA00022679"/>
    </source>
</evidence>
<evidence type="ECO:0000256" key="2">
    <source>
        <dbReference type="ARBA" id="ARBA00022527"/>
    </source>
</evidence>
<evidence type="ECO:0000256" key="4">
    <source>
        <dbReference type="ARBA" id="ARBA00022741"/>
    </source>
</evidence>
<dbReference type="InterPro" id="IPR011009">
    <property type="entry name" value="Kinase-like_dom_sf"/>
</dbReference>
<evidence type="ECO:0000256" key="6">
    <source>
        <dbReference type="ARBA" id="ARBA00022840"/>
    </source>
</evidence>
<evidence type="ECO:0000256" key="9">
    <source>
        <dbReference type="SAM" id="Phobius"/>
    </source>
</evidence>
<evidence type="ECO:0000256" key="8">
    <source>
        <dbReference type="ARBA" id="ARBA00048679"/>
    </source>
</evidence>
<proteinExistence type="predicted"/>
<dbReference type="Gene3D" id="3.30.200.20">
    <property type="entry name" value="Phosphorylase Kinase, domain 1"/>
    <property type="match status" value="1"/>
</dbReference>
<accession>A0A6P5WFM4</accession>
<dbReference type="OrthoDB" id="1930859at2759"/>
<evidence type="ECO:0000313" key="10">
    <source>
        <dbReference type="Proteomes" id="UP000515121"/>
    </source>
</evidence>
<evidence type="ECO:0000256" key="5">
    <source>
        <dbReference type="ARBA" id="ARBA00022777"/>
    </source>
</evidence>
<dbReference type="SUPFAM" id="SSF56112">
    <property type="entry name" value="Protein kinase-like (PK-like)"/>
    <property type="match status" value="1"/>
</dbReference>
<dbReference type="GeneID" id="111274462"/>
<evidence type="ECO:0000256" key="1">
    <source>
        <dbReference type="ARBA" id="ARBA00012513"/>
    </source>
</evidence>
<evidence type="ECO:0000313" key="11">
    <source>
        <dbReference type="RefSeq" id="XP_022714855.1"/>
    </source>
</evidence>
<dbReference type="Proteomes" id="UP000515121">
    <property type="component" value="Unplaced"/>
</dbReference>
<comment type="catalytic activity">
    <reaction evidence="7">
        <text>L-threonyl-[protein] + ATP = O-phospho-L-threonyl-[protein] + ADP + H(+)</text>
        <dbReference type="Rhea" id="RHEA:46608"/>
        <dbReference type="Rhea" id="RHEA-COMP:11060"/>
        <dbReference type="Rhea" id="RHEA-COMP:11605"/>
        <dbReference type="ChEBI" id="CHEBI:15378"/>
        <dbReference type="ChEBI" id="CHEBI:30013"/>
        <dbReference type="ChEBI" id="CHEBI:30616"/>
        <dbReference type="ChEBI" id="CHEBI:61977"/>
        <dbReference type="ChEBI" id="CHEBI:456216"/>
        <dbReference type="EC" id="2.7.11.1"/>
    </reaction>
</comment>